<dbReference type="InterPro" id="IPR036526">
    <property type="entry name" value="C-N_Hydrolase_sf"/>
</dbReference>
<dbReference type="PANTHER" id="PTHR43674:SF2">
    <property type="entry name" value="BETA-UREIDOPROPIONASE"/>
    <property type="match status" value="1"/>
</dbReference>
<dbReference type="CDD" id="cd07573">
    <property type="entry name" value="CPA"/>
    <property type="match status" value="1"/>
</dbReference>
<dbReference type="EMBL" id="UINC01005409">
    <property type="protein sequence ID" value="SVA21145.1"/>
    <property type="molecule type" value="Genomic_DNA"/>
</dbReference>
<dbReference type="InterPro" id="IPR003010">
    <property type="entry name" value="C-N_Hydrolase"/>
</dbReference>
<name>A0A381TYR0_9ZZZZ</name>
<proteinExistence type="predicted"/>
<dbReference type="FunFam" id="3.60.110.10:FF:000010">
    <property type="entry name" value="Carbon-nitrogen hydrolase"/>
    <property type="match status" value="1"/>
</dbReference>
<dbReference type="SUPFAM" id="SSF56317">
    <property type="entry name" value="Carbon-nitrogen hydrolase"/>
    <property type="match status" value="1"/>
</dbReference>
<reference evidence="3" key="1">
    <citation type="submission" date="2018-05" db="EMBL/GenBank/DDBJ databases">
        <authorList>
            <person name="Lanie J.A."/>
            <person name="Ng W.-L."/>
            <person name="Kazmierczak K.M."/>
            <person name="Andrzejewski T.M."/>
            <person name="Davidsen T.M."/>
            <person name="Wayne K.J."/>
            <person name="Tettelin H."/>
            <person name="Glass J.I."/>
            <person name="Rusch D."/>
            <person name="Podicherti R."/>
            <person name="Tsui H.-C.T."/>
            <person name="Winkler M.E."/>
        </authorList>
    </citation>
    <scope>NUCLEOTIDE SEQUENCE</scope>
</reference>
<dbReference type="InterPro" id="IPR050345">
    <property type="entry name" value="Aliph_Amidase/BUP"/>
</dbReference>
<dbReference type="Gene3D" id="3.60.110.10">
    <property type="entry name" value="Carbon-nitrogen hydrolase"/>
    <property type="match status" value="1"/>
</dbReference>
<gene>
    <name evidence="3" type="ORF">METZ01_LOCUS73999</name>
</gene>
<feature type="domain" description="CN hydrolase" evidence="2">
    <location>
        <begin position="4"/>
        <end position="258"/>
    </location>
</feature>
<keyword evidence="1" id="KW-0378">Hydrolase</keyword>
<accession>A0A381TYR0</accession>
<evidence type="ECO:0000313" key="3">
    <source>
        <dbReference type="EMBL" id="SVA21145.1"/>
    </source>
</evidence>
<dbReference type="AlphaFoldDB" id="A0A381TYR0"/>
<protein>
    <recommendedName>
        <fullName evidence="2">CN hydrolase domain-containing protein</fullName>
    </recommendedName>
</protein>
<evidence type="ECO:0000256" key="1">
    <source>
        <dbReference type="ARBA" id="ARBA00022801"/>
    </source>
</evidence>
<dbReference type="GO" id="GO:0050126">
    <property type="term" value="F:N-carbamoylputrescine amidase activity"/>
    <property type="evidence" value="ECO:0007669"/>
    <property type="project" value="TreeGrafter"/>
</dbReference>
<sequence>MKDKTVTIGLLQQSRNKSVGQNLEATIHEIKESAKRGAQIICLQELFRSRYFCQSENSNEFKLSETVPGPTTTVLSSLAKQLEIVIISPLFEKRTGGIYHNTAVIIDADGSIVDTYRKMHIPDDPYFYEKFYFTPGDKGFRSFPTRYGRVGILICWDQWFPEAARLVALSGAQFIFYPTAIGYHDSDSIEVNRQIAAWETIQKAHAIANGVFLASVNRVGKEDELTFWGRSFVCDPFGQITAQAGGNISESLVVECDLLKIEQTRQDWPFLRDRRVDAYQKLTQIYHDPNA</sequence>
<dbReference type="PROSITE" id="PS50263">
    <property type="entry name" value="CN_HYDROLASE"/>
    <property type="match status" value="1"/>
</dbReference>
<dbReference type="GO" id="GO:0033388">
    <property type="term" value="P:putrescine biosynthetic process from arginine"/>
    <property type="evidence" value="ECO:0007669"/>
    <property type="project" value="TreeGrafter"/>
</dbReference>
<dbReference type="Pfam" id="PF00795">
    <property type="entry name" value="CN_hydrolase"/>
    <property type="match status" value="1"/>
</dbReference>
<evidence type="ECO:0000259" key="2">
    <source>
        <dbReference type="PROSITE" id="PS50263"/>
    </source>
</evidence>
<organism evidence="3">
    <name type="scientific">marine metagenome</name>
    <dbReference type="NCBI Taxonomy" id="408172"/>
    <lineage>
        <taxon>unclassified sequences</taxon>
        <taxon>metagenomes</taxon>
        <taxon>ecological metagenomes</taxon>
    </lineage>
</organism>
<dbReference type="PANTHER" id="PTHR43674">
    <property type="entry name" value="NITRILASE C965.09-RELATED"/>
    <property type="match status" value="1"/>
</dbReference>